<dbReference type="GO" id="GO:0022857">
    <property type="term" value="F:transmembrane transporter activity"/>
    <property type="evidence" value="ECO:0007669"/>
    <property type="project" value="InterPro"/>
</dbReference>
<dbReference type="eggNOG" id="arCOG00130">
    <property type="taxonomic scope" value="Archaea"/>
</dbReference>
<dbReference type="InterPro" id="IPR011701">
    <property type="entry name" value="MFS"/>
</dbReference>
<dbReference type="PANTHER" id="PTHR43683">
    <property type="entry name" value="MULTIDRUG EFFLUX PROTEIN YFMO"/>
    <property type="match status" value="1"/>
</dbReference>
<protein>
    <recommendedName>
        <fullName evidence="6">Major facilitator superfamily (MFS) profile domain-containing protein</fullName>
    </recommendedName>
</protein>
<reference evidence="7 8" key="1">
    <citation type="submission" date="2013-09" db="EMBL/GenBank/DDBJ databases">
        <title>Whole genome sequencing of Halarchaeum acidiphilum strain MH1-52-1.</title>
        <authorList>
            <person name="Shimane Y."/>
            <person name="Minegishi H."/>
            <person name="Nishi S."/>
            <person name="Echigo A."/>
            <person name="Shuto A."/>
            <person name="Konishi M."/>
            <person name="Ito T."/>
            <person name="Ohkuma M."/>
            <person name="Ohta Y."/>
            <person name="Nagano Y."/>
            <person name="Tsubouchi T."/>
            <person name="Mori K."/>
            <person name="Usui K."/>
            <person name="Kamekura M."/>
            <person name="Usami R."/>
            <person name="Takaki Y."/>
            <person name="Hatada Y."/>
        </authorList>
    </citation>
    <scope>NUCLEOTIDE SEQUENCE [LARGE SCALE GENOMIC DNA]</scope>
    <source>
        <strain evidence="7 8">JCM 16109</strain>
    </source>
</reference>
<dbReference type="PANTHER" id="PTHR43683:SF1">
    <property type="entry name" value="MULTIDRUG EFFLUX PROTEIN YFMO"/>
    <property type="match status" value="1"/>
</dbReference>
<evidence type="ECO:0000256" key="4">
    <source>
        <dbReference type="ARBA" id="ARBA00023136"/>
    </source>
</evidence>
<feature type="transmembrane region" description="Helical" evidence="5">
    <location>
        <begin position="218"/>
        <end position="242"/>
    </location>
</feature>
<evidence type="ECO:0000256" key="3">
    <source>
        <dbReference type="ARBA" id="ARBA00022989"/>
    </source>
</evidence>
<accession>U3A177</accession>
<dbReference type="Proteomes" id="UP000016986">
    <property type="component" value="Unassembled WGS sequence"/>
</dbReference>
<gene>
    <name evidence="7" type="ORF">MBEHAL_0139</name>
</gene>
<dbReference type="PROSITE" id="PS50850">
    <property type="entry name" value="MFS"/>
    <property type="match status" value="1"/>
</dbReference>
<dbReference type="AlphaFoldDB" id="U3A177"/>
<evidence type="ECO:0000256" key="5">
    <source>
        <dbReference type="SAM" id="Phobius"/>
    </source>
</evidence>
<evidence type="ECO:0000313" key="8">
    <source>
        <dbReference type="Proteomes" id="UP000016986"/>
    </source>
</evidence>
<keyword evidence="2 5" id="KW-0812">Transmembrane</keyword>
<dbReference type="InterPro" id="IPR053200">
    <property type="entry name" value="YfmO-like"/>
</dbReference>
<dbReference type="SUPFAM" id="SSF103473">
    <property type="entry name" value="MFS general substrate transporter"/>
    <property type="match status" value="1"/>
</dbReference>
<evidence type="ECO:0000259" key="6">
    <source>
        <dbReference type="PROSITE" id="PS50850"/>
    </source>
</evidence>
<feature type="domain" description="Major facilitator superfamily (MFS) profile" evidence="6">
    <location>
        <begin position="25"/>
        <end position="394"/>
    </location>
</feature>
<name>U3A177_9EURY</name>
<feature type="transmembrane region" description="Helical" evidence="5">
    <location>
        <begin position="21"/>
        <end position="43"/>
    </location>
</feature>
<comment type="caution">
    <text evidence="7">The sequence shown here is derived from an EMBL/GenBank/DDBJ whole genome shotgun (WGS) entry which is preliminary data.</text>
</comment>
<comment type="subcellular location">
    <subcellularLocation>
        <location evidence="1">Membrane</location>
        <topology evidence="1">Multi-pass membrane protein</topology>
    </subcellularLocation>
</comment>
<feature type="transmembrane region" description="Helical" evidence="5">
    <location>
        <begin position="122"/>
        <end position="140"/>
    </location>
</feature>
<dbReference type="GO" id="GO:0016020">
    <property type="term" value="C:membrane"/>
    <property type="evidence" value="ECO:0007669"/>
    <property type="project" value="UniProtKB-SubCell"/>
</dbReference>
<feature type="transmembrane region" description="Helical" evidence="5">
    <location>
        <begin position="94"/>
        <end position="116"/>
    </location>
</feature>
<dbReference type="Gene3D" id="1.20.1250.20">
    <property type="entry name" value="MFS general substrate transporter like domains"/>
    <property type="match status" value="1"/>
</dbReference>
<evidence type="ECO:0000256" key="2">
    <source>
        <dbReference type="ARBA" id="ARBA00022692"/>
    </source>
</evidence>
<keyword evidence="3 5" id="KW-1133">Transmembrane helix</keyword>
<keyword evidence="4 5" id="KW-0472">Membrane</keyword>
<feature type="transmembrane region" description="Helical" evidence="5">
    <location>
        <begin position="248"/>
        <end position="272"/>
    </location>
</feature>
<feature type="transmembrane region" description="Helical" evidence="5">
    <location>
        <begin position="152"/>
        <end position="171"/>
    </location>
</feature>
<feature type="transmembrane region" description="Helical" evidence="5">
    <location>
        <begin position="308"/>
        <end position="330"/>
    </location>
</feature>
<proteinExistence type="predicted"/>
<sequence length="407" mass="41477">MAFSPRERPFDVMSPLSTLRRFRPGVLAAAFATYVVFLGIGVVDPVLPTIAEAMGASHTMVELLFTSYILVMALAMLVSGPIATRLGDKRTMTLGVAFVVVFAGLCGLAPSIDALALLRGGWGLGNALFTTTVLAIIVGLSRGDTASSITLFEGALGMGIASGPLIGGFLGSLSWRYPFFAAAALAAVGLCITVFTVESPETAESEQSVRDVLGALRHPAVIGNALVGLLYTFAFFVVLAYTPLTLDLGAIGLGLVFFGWGAFLALGSVVVSSRLVSRYGAVTTMAGTLTAFVVILAAMGVAGPSARIALVVVSGLCCGISNAVLTTLAIEVSPFSRSISSASYNCLRWSGAAVAPVLSGYLGGQFGSATPFFLGAAVVALAVVGLLTSGDTLRTAVAAPEDAVGAD</sequence>
<evidence type="ECO:0000313" key="7">
    <source>
        <dbReference type="EMBL" id="GAD51379.1"/>
    </source>
</evidence>
<keyword evidence="8" id="KW-1185">Reference proteome</keyword>
<dbReference type="InterPro" id="IPR001958">
    <property type="entry name" value="Tet-R_TetA/multi-R_MdtG-like"/>
</dbReference>
<organism evidence="7 8">
    <name type="scientific">Halarchaeum acidiphilum MH1-52-1</name>
    <dbReference type="NCBI Taxonomy" id="1261545"/>
    <lineage>
        <taxon>Archaea</taxon>
        <taxon>Methanobacteriati</taxon>
        <taxon>Methanobacteriota</taxon>
        <taxon>Stenosarchaea group</taxon>
        <taxon>Halobacteria</taxon>
        <taxon>Halobacteriales</taxon>
        <taxon>Halobacteriaceae</taxon>
    </lineage>
</organism>
<evidence type="ECO:0000256" key="1">
    <source>
        <dbReference type="ARBA" id="ARBA00004141"/>
    </source>
</evidence>
<dbReference type="CDD" id="cd17474">
    <property type="entry name" value="MFS_YfmO_like"/>
    <property type="match status" value="1"/>
</dbReference>
<dbReference type="Pfam" id="PF07690">
    <property type="entry name" value="MFS_1"/>
    <property type="match status" value="1"/>
</dbReference>
<dbReference type="InterPro" id="IPR036259">
    <property type="entry name" value="MFS_trans_sf"/>
</dbReference>
<feature type="transmembrane region" description="Helical" evidence="5">
    <location>
        <begin position="63"/>
        <end position="82"/>
    </location>
</feature>
<dbReference type="EMBL" id="BATA01000002">
    <property type="protein sequence ID" value="GAD51379.1"/>
    <property type="molecule type" value="Genomic_DNA"/>
</dbReference>
<dbReference type="PRINTS" id="PR01035">
    <property type="entry name" value="TCRTETA"/>
</dbReference>
<dbReference type="InterPro" id="IPR020846">
    <property type="entry name" value="MFS_dom"/>
</dbReference>
<feature type="transmembrane region" description="Helical" evidence="5">
    <location>
        <begin position="279"/>
        <end position="302"/>
    </location>
</feature>
<feature type="transmembrane region" description="Helical" evidence="5">
    <location>
        <begin position="368"/>
        <end position="387"/>
    </location>
</feature>